<dbReference type="InterPro" id="IPR029061">
    <property type="entry name" value="THDP-binding"/>
</dbReference>
<dbReference type="AlphaFoldDB" id="T1AEA7"/>
<dbReference type="PANTHER" id="PTHR43825:SF3">
    <property type="entry name" value="PYRUVATE DEHYDROGENASE E1 COMPONENT"/>
    <property type="match status" value="1"/>
</dbReference>
<sequence length="246" mass="27208">PFYMFYSMFGFQRTGDQIWAASDARSRGFLIGGTAGRTTLMGEGLQHNDGHSLLLASTVPSVRAYDPAFAYEMAILVEHGINEMYGVPQKDEIYYITLYNENYQMPAMPEGVDFEEVKAGIINGIYLFRQAPSIENENGNLRATILFSGTAWLAAVEAQKILAERYSVAADLYSVTSYKSLREDALETERYNRLHPLSAPRQSTISSVLDASSGPILAVSDFMKAVPDQVGRFLANRNFTPLGTDG</sequence>
<dbReference type="SUPFAM" id="SSF52518">
    <property type="entry name" value="Thiamin diphosphate-binding fold (THDP-binding)"/>
    <property type="match status" value="1"/>
</dbReference>
<evidence type="ECO:0000259" key="2">
    <source>
        <dbReference type="Pfam" id="PF22613"/>
    </source>
</evidence>
<dbReference type="EMBL" id="AUZX01012152">
    <property type="protein sequence ID" value="EQD40220.1"/>
    <property type="molecule type" value="Genomic_DNA"/>
</dbReference>
<feature type="domain" description="Pyruvate dehydrogenase E1 component middle" evidence="1">
    <location>
        <begin position="1"/>
        <end position="106"/>
    </location>
</feature>
<dbReference type="PANTHER" id="PTHR43825">
    <property type="entry name" value="PYRUVATE DEHYDROGENASE E1 COMPONENT"/>
    <property type="match status" value="1"/>
</dbReference>
<dbReference type="InterPro" id="IPR009014">
    <property type="entry name" value="Transketo_C/PFOR_II"/>
</dbReference>
<protein>
    <submittedName>
        <fullName evidence="3">2-oxo-acid dehydrogenase E1 subunit, homodimeric type</fullName>
    </submittedName>
</protein>
<reference evidence="3" key="1">
    <citation type="submission" date="2013-08" db="EMBL/GenBank/DDBJ databases">
        <authorList>
            <person name="Mendez C."/>
            <person name="Richter M."/>
            <person name="Ferrer M."/>
            <person name="Sanchez J."/>
        </authorList>
    </citation>
    <scope>NUCLEOTIDE SEQUENCE</scope>
</reference>
<feature type="non-terminal residue" evidence="3">
    <location>
        <position position="1"/>
    </location>
</feature>
<name>T1AEA7_9ZZZZ</name>
<comment type="caution">
    <text evidence="3">The sequence shown here is derived from an EMBL/GenBank/DDBJ whole genome shotgun (WGS) entry which is preliminary data.</text>
</comment>
<dbReference type="Gene3D" id="3.40.50.970">
    <property type="match status" value="1"/>
</dbReference>
<dbReference type="InterPro" id="IPR055152">
    <property type="entry name" value="Transketolase-like_C_2"/>
</dbReference>
<gene>
    <name evidence="3" type="ORF">B1A_16528</name>
</gene>
<dbReference type="SUPFAM" id="SSF52922">
    <property type="entry name" value="TK C-terminal domain-like"/>
    <property type="match status" value="1"/>
</dbReference>
<dbReference type="InterPro" id="IPR041621">
    <property type="entry name" value="PDH_E1_M"/>
</dbReference>
<dbReference type="Pfam" id="PF17831">
    <property type="entry name" value="PDH_E1_M"/>
    <property type="match status" value="1"/>
</dbReference>
<dbReference type="Pfam" id="PF22613">
    <property type="entry name" value="Transketolase_C_1"/>
    <property type="match status" value="1"/>
</dbReference>
<evidence type="ECO:0000259" key="1">
    <source>
        <dbReference type="Pfam" id="PF17831"/>
    </source>
</evidence>
<feature type="non-terminal residue" evidence="3">
    <location>
        <position position="246"/>
    </location>
</feature>
<evidence type="ECO:0000313" key="3">
    <source>
        <dbReference type="EMBL" id="EQD40220.1"/>
    </source>
</evidence>
<reference evidence="3" key="2">
    <citation type="journal article" date="2014" name="ISME J.">
        <title>Microbial stratification in low pH oxic and suboxic macroscopic growths along an acid mine drainage.</title>
        <authorList>
            <person name="Mendez-Garcia C."/>
            <person name="Mesa V."/>
            <person name="Sprenger R.R."/>
            <person name="Richter M."/>
            <person name="Diez M.S."/>
            <person name="Solano J."/>
            <person name="Bargiela R."/>
            <person name="Golyshina O.V."/>
            <person name="Manteca A."/>
            <person name="Ramos J.L."/>
            <person name="Gallego J.R."/>
            <person name="Llorente I."/>
            <person name="Martins Dos Santos V.A."/>
            <person name="Jensen O.N."/>
            <person name="Pelaez A.I."/>
            <person name="Sanchez J."/>
            <person name="Ferrer M."/>
        </authorList>
    </citation>
    <scope>NUCLEOTIDE SEQUENCE</scope>
</reference>
<dbReference type="Gene3D" id="3.40.50.920">
    <property type="match status" value="1"/>
</dbReference>
<dbReference type="InterPro" id="IPR051157">
    <property type="entry name" value="PDH/Transketolase"/>
</dbReference>
<feature type="domain" description="Transketolase-like C-terminal" evidence="2">
    <location>
        <begin position="124"/>
        <end position="231"/>
    </location>
</feature>
<organism evidence="3">
    <name type="scientific">mine drainage metagenome</name>
    <dbReference type="NCBI Taxonomy" id="410659"/>
    <lineage>
        <taxon>unclassified sequences</taxon>
        <taxon>metagenomes</taxon>
        <taxon>ecological metagenomes</taxon>
    </lineage>
</organism>
<proteinExistence type="predicted"/>
<accession>T1AEA7</accession>